<protein>
    <submittedName>
        <fullName evidence="6">IclR family transcriptional regulator</fullName>
    </submittedName>
</protein>
<evidence type="ECO:0000256" key="2">
    <source>
        <dbReference type="ARBA" id="ARBA00023125"/>
    </source>
</evidence>
<feature type="domain" description="HTH iclR-type" evidence="4">
    <location>
        <begin position="8"/>
        <end position="71"/>
    </location>
</feature>
<dbReference type="RefSeq" id="WP_181153393.1">
    <property type="nucleotide sequence ID" value="NZ_JBBGZH010000002.1"/>
</dbReference>
<dbReference type="Proteomes" id="UP001375812">
    <property type="component" value="Unassembled WGS sequence"/>
</dbReference>
<evidence type="ECO:0000259" key="5">
    <source>
        <dbReference type="PROSITE" id="PS51078"/>
    </source>
</evidence>
<evidence type="ECO:0000259" key="4">
    <source>
        <dbReference type="PROSITE" id="PS51077"/>
    </source>
</evidence>
<dbReference type="PROSITE" id="PS51077">
    <property type="entry name" value="HTH_ICLR"/>
    <property type="match status" value="1"/>
</dbReference>
<reference evidence="6 7" key="1">
    <citation type="submission" date="2023-12" db="EMBL/GenBank/DDBJ databases">
        <title>Gut-associated functions are favored during microbiome assembly across C. elegans life.</title>
        <authorList>
            <person name="Zimmermann J."/>
        </authorList>
    </citation>
    <scope>NUCLEOTIDE SEQUENCE [LARGE SCALE GENOMIC DNA]</scope>
    <source>
        <strain evidence="6 7">MYb71</strain>
    </source>
</reference>
<name>A0ABU8PGX3_9HYPH</name>
<comment type="caution">
    <text evidence="6">The sequence shown here is derived from an EMBL/GenBank/DDBJ whole genome shotgun (WGS) entry which is preliminary data.</text>
</comment>
<dbReference type="InterPro" id="IPR005471">
    <property type="entry name" value="Tscrpt_reg_IclR_N"/>
</dbReference>
<proteinExistence type="predicted"/>
<dbReference type="PANTHER" id="PTHR30136:SF35">
    <property type="entry name" value="HTH-TYPE TRANSCRIPTIONAL REGULATOR RV1719"/>
    <property type="match status" value="1"/>
</dbReference>
<dbReference type="SUPFAM" id="SSF55781">
    <property type="entry name" value="GAF domain-like"/>
    <property type="match status" value="1"/>
</dbReference>
<dbReference type="PANTHER" id="PTHR30136">
    <property type="entry name" value="HELIX-TURN-HELIX TRANSCRIPTIONAL REGULATOR, ICLR FAMILY"/>
    <property type="match status" value="1"/>
</dbReference>
<dbReference type="InterPro" id="IPR036388">
    <property type="entry name" value="WH-like_DNA-bd_sf"/>
</dbReference>
<evidence type="ECO:0000256" key="3">
    <source>
        <dbReference type="ARBA" id="ARBA00023163"/>
    </source>
</evidence>
<evidence type="ECO:0000313" key="6">
    <source>
        <dbReference type="EMBL" id="MEJ5020904.1"/>
    </source>
</evidence>
<dbReference type="InterPro" id="IPR029016">
    <property type="entry name" value="GAF-like_dom_sf"/>
</dbReference>
<dbReference type="InterPro" id="IPR050707">
    <property type="entry name" value="HTH_MetabolicPath_Reg"/>
</dbReference>
<sequence>MTDATQKDSPLERYIAIMETVAPFAEGLTAVELETALDLPKTTVNRLLHTLISSGMISTQNSRNRTFKLGERLLKLLHTSPDTGWLVTLAQKPLQILAEKTGQSAFISKFDGRDIRSVTCVAPDTPVRTYVMPGMAMPINATASGKAIMAFQSPETIQQLLTRNLVQFTDQTKIGPEALLAEYADIRERGFATDLAEHVAGLGTIAFPIRLARAPVVYAVGVTGPYRAVIEEDFDGHCRAISDTAQRLAKLMQLRGAELHDLRINELEDEQSS</sequence>
<evidence type="ECO:0000256" key="1">
    <source>
        <dbReference type="ARBA" id="ARBA00023015"/>
    </source>
</evidence>
<dbReference type="PROSITE" id="PS51078">
    <property type="entry name" value="ICLR_ED"/>
    <property type="match status" value="1"/>
</dbReference>
<dbReference type="Gene3D" id="1.10.10.10">
    <property type="entry name" value="Winged helix-like DNA-binding domain superfamily/Winged helix DNA-binding domain"/>
    <property type="match status" value="1"/>
</dbReference>
<keyword evidence="3" id="KW-0804">Transcription</keyword>
<keyword evidence="2" id="KW-0238">DNA-binding</keyword>
<organism evidence="6 7">
    <name type="scientific">Ochrobactrum vermis</name>
    <dbReference type="NCBI Taxonomy" id="1827297"/>
    <lineage>
        <taxon>Bacteria</taxon>
        <taxon>Pseudomonadati</taxon>
        <taxon>Pseudomonadota</taxon>
        <taxon>Alphaproteobacteria</taxon>
        <taxon>Hyphomicrobiales</taxon>
        <taxon>Brucellaceae</taxon>
        <taxon>Brucella/Ochrobactrum group</taxon>
        <taxon>Ochrobactrum</taxon>
    </lineage>
</organism>
<dbReference type="InterPro" id="IPR014757">
    <property type="entry name" value="Tscrpt_reg_IclR_C"/>
</dbReference>
<dbReference type="InterPro" id="IPR036390">
    <property type="entry name" value="WH_DNA-bd_sf"/>
</dbReference>
<dbReference type="SUPFAM" id="SSF46785">
    <property type="entry name" value="Winged helix' DNA-binding domain"/>
    <property type="match status" value="1"/>
</dbReference>
<dbReference type="EMBL" id="JBBGZH010000002">
    <property type="protein sequence ID" value="MEJ5020904.1"/>
    <property type="molecule type" value="Genomic_DNA"/>
</dbReference>
<evidence type="ECO:0000313" key="7">
    <source>
        <dbReference type="Proteomes" id="UP001375812"/>
    </source>
</evidence>
<feature type="domain" description="IclR-ED" evidence="5">
    <location>
        <begin position="65"/>
        <end position="254"/>
    </location>
</feature>
<dbReference type="Pfam" id="PF09339">
    <property type="entry name" value="HTH_IclR"/>
    <property type="match status" value="1"/>
</dbReference>
<dbReference type="Gene3D" id="3.30.450.40">
    <property type="match status" value="1"/>
</dbReference>
<accession>A0ABU8PGX3</accession>
<dbReference type="Pfam" id="PF01614">
    <property type="entry name" value="IclR_C"/>
    <property type="match status" value="1"/>
</dbReference>
<gene>
    <name evidence="6" type="ORF">WH297_14355</name>
</gene>
<keyword evidence="1" id="KW-0805">Transcription regulation</keyword>
<keyword evidence="7" id="KW-1185">Reference proteome</keyword>
<dbReference type="SMART" id="SM00346">
    <property type="entry name" value="HTH_ICLR"/>
    <property type="match status" value="1"/>
</dbReference>